<dbReference type="AlphaFoldDB" id="A0A820RIX1"/>
<feature type="compositionally biased region" description="Basic residues" evidence="1">
    <location>
        <begin position="93"/>
        <end position="102"/>
    </location>
</feature>
<sequence length="102" mass="12168">IPQPLEIDPLTGKPVDVDLPQCVPFRYTQIKRSNQRHANFIPEWYFQHIQRTIPIGGILQDTQLKTVEEETKKRIGHRGRSTCILKQQQQQKFQHKRKRKQK</sequence>
<evidence type="ECO:0000313" key="3">
    <source>
        <dbReference type="Proteomes" id="UP000663868"/>
    </source>
</evidence>
<protein>
    <submittedName>
        <fullName evidence="2">Uncharacterized protein</fullName>
    </submittedName>
</protein>
<name>A0A820RIX1_9BILA</name>
<accession>A0A820RIX1</accession>
<gene>
    <name evidence="2" type="ORF">KXQ929_LOCUS53110</name>
</gene>
<evidence type="ECO:0000313" key="2">
    <source>
        <dbReference type="EMBL" id="CAF4436594.1"/>
    </source>
</evidence>
<comment type="caution">
    <text evidence="2">The sequence shown here is derived from an EMBL/GenBank/DDBJ whole genome shotgun (WGS) entry which is preliminary data.</text>
</comment>
<proteinExistence type="predicted"/>
<organism evidence="2 3">
    <name type="scientific">Adineta steineri</name>
    <dbReference type="NCBI Taxonomy" id="433720"/>
    <lineage>
        <taxon>Eukaryota</taxon>
        <taxon>Metazoa</taxon>
        <taxon>Spiralia</taxon>
        <taxon>Gnathifera</taxon>
        <taxon>Rotifera</taxon>
        <taxon>Eurotatoria</taxon>
        <taxon>Bdelloidea</taxon>
        <taxon>Adinetida</taxon>
        <taxon>Adinetidae</taxon>
        <taxon>Adineta</taxon>
    </lineage>
</organism>
<feature type="region of interest" description="Disordered" evidence="1">
    <location>
        <begin position="70"/>
        <end position="102"/>
    </location>
</feature>
<dbReference type="EMBL" id="CAJOBB010029393">
    <property type="protein sequence ID" value="CAF4436594.1"/>
    <property type="molecule type" value="Genomic_DNA"/>
</dbReference>
<dbReference type="Proteomes" id="UP000663868">
    <property type="component" value="Unassembled WGS sequence"/>
</dbReference>
<feature type="non-terminal residue" evidence="2">
    <location>
        <position position="1"/>
    </location>
</feature>
<evidence type="ECO:0000256" key="1">
    <source>
        <dbReference type="SAM" id="MobiDB-lite"/>
    </source>
</evidence>
<reference evidence="2" key="1">
    <citation type="submission" date="2021-02" db="EMBL/GenBank/DDBJ databases">
        <authorList>
            <person name="Nowell W R."/>
        </authorList>
    </citation>
    <scope>NUCLEOTIDE SEQUENCE</scope>
</reference>